<name>A0A1L3JIG4_9FLAO</name>
<dbReference type="AlphaFoldDB" id="A0A1L3JIG4"/>
<evidence type="ECO:0000313" key="2">
    <source>
        <dbReference type="Proteomes" id="UP000181898"/>
    </source>
</evidence>
<reference evidence="1 2" key="1">
    <citation type="submission" date="2016-11" db="EMBL/GenBank/DDBJ databases">
        <title>Tenacibaculum sp. LPB0136, isolated from marine environment.</title>
        <authorList>
            <person name="Kim E."/>
            <person name="Yi H."/>
        </authorList>
    </citation>
    <scope>NUCLEOTIDE SEQUENCE [LARGE SCALE GENOMIC DNA]</scope>
    <source>
        <strain evidence="1 2">LPB0136</strain>
    </source>
</reference>
<dbReference type="EMBL" id="CP018155">
    <property type="protein sequence ID" value="APG64873.1"/>
    <property type="molecule type" value="Genomic_DNA"/>
</dbReference>
<dbReference type="RefSeq" id="WP_072555198.1">
    <property type="nucleotide sequence ID" value="NZ_CP018155.1"/>
</dbReference>
<dbReference type="KEGG" id="ten:LPB136_05655"/>
<dbReference type="Proteomes" id="UP000181898">
    <property type="component" value="Chromosome"/>
</dbReference>
<gene>
    <name evidence="1" type="ORF">LPB136_05655</name>
</gene>
<protein>
    <submittedName>
        <fullName evidence="1">Uncharacterized protein</fullName>
    </submittedName>
</protein>
<keyword evidence="2" id="KW-1185">Reference proteome</keyword>
<proteinExistence type="predicted"/>
<evidence type="ECO:0000313" key="1">
    <source>
        <dbReference type="EMBL" id="APG64873.1"/>
    </source>
</evidence>
<dbReference type="STRING" id="1850252.LPB136_05655"/>
<accession>A0A1L3JIG4</accession>
<organism evidence="1 2">
    <name type="scientific">Tenacibaculum todarodis</name>
    <dbReference type="NCBI Taxonomy" id="1850252"/>
    <lineage>
        <taxon>Bacteria</taxon>
        <taxon>Pseudomonadati</taxon>
        <taxon>Bacteroidota</taxon>
        <taxon>Flavobacteriia</taxon>
        <taxon>Flavobacteriales</taxon>
        <taxon>Flavobacteriaceae</taxon>
        <taxon>Tenacibaculum</taxon>
    </lineage>
</organism>
<sequence>MYVYLAVLKEDVILNKDVLSYFADMNFTLLAYYPKLSIIKIESKVSLKDVTVRYISSIEQEKTINL</sequence>